<dbReference type="GeneID" id="578328"/>
<dbReference type="KEGG" id="spu:578328"/>
<dbReference type="CDD" id="cd01301">
    <property type="entry name" value="rDP_like"/>
    <property type="match status" value="1"/>
</dbReference>
<keyword evidence="1" id="KW-0479">Metal-binding</keyword>
<keyword evidence="1" id="KW-0645">Protease</keyword>
<keyword evidence="1" id="KW-0378">Hydrolase</keyword>
<comment type="cofactor">
    <cofactor evidence="1">
        <name>Zn(2+)</name>
        <dbReference type="ChEBI" id="CHEBI:29105"/>
    </cofactor>
</comment>
<dbReference type="Pfam" id="PF01244">
    <property type="entry name" value="Peptidase_M19"/>
    <property type="match status" value="1"/>
</dbReference>
<dbReference type="Proteomes" id="UP000007110">
    <property type="component" value="Unassembled WGS sequence"/>
</dbReference>
<dbReference type="PANTHER" id="PTHR10443">
    <property type="entry name" value="MICROSOMAL DIPEPTIDASE"/>
    <property type="match status" value="1"/>
</dbReference>
<comment type="subunit">
    <text evidence="1">Homodimer; disulfide-linked.</text>
</comment>
<dbReference type="OMA" id="WSETRIK"/>
<dbReference type="Gene3D" id="3.20.20.140">
    <property type="entry name" value="Metal-dependent hydrolases"/>
    <property type="match status" value="1"/>
</dbReference>
<dbReference type="GO" id="GO:0046872">
    <property type="term" value="F:metal ion binding"/>
    <property type="evidence" value="ECO:0007669"/>
    <property type="project" value="UniProtKB-UniRule"/>
</dbReference>
<dbReference type="InterPro" id="IPR032466">
    <property type="entry name" value="Metal_Hydrolase"/>
</dbReference>
<evidence type="ECO:0000313" key="3">
    <source>
        <dbReference type="Proteomes" id="UP000007110"/>
    </source>
</evidence>
<dbReference type="SUPFAM" id="SSF51556">
    <property type="entry name" value="Metallo-dependent hydrolases"/>
    <property type="match status" value="1"/>
</dbReference>
<feature type="signal peptide" evidence="1">
    <location>
        <begin position="1"/>
        <end position="21"/>
    </location>
</feature>
<dbReference type="EC" id="3.4.13.19" evidence="1"/>
<keyword evidence="1" id="KW-0862">Zinc</keyword>
<keyword evidence="1" id="KW-0224">Dipeptidase</keyword>
<dbReference type="GO" id="GO:0016805">
    <property type="term" value="F:dipeptidase activity"/>
    <property type="evidence" value="ECO:0000318"/>
    <property type="project" value="GO_Central"/>
</dbReference>
<dbReference type="PROSITE" id="PS00869">
    <property type="entry name" value="RENAL_DIPEPTIDASE_1"/>
    <property type="match status" value="1"/>
</dbReference>
<dbReference type="InterPro" id="IPR000180">
    <property type="entry name" value="Dipep_AS"/>
</dbReference>
<accession>A0A7M7LLD7</accession>
<keyword evidence="1" id="KW-0472">Membrane</keyword>
<dbReference type="InParanoid" id="A0A7M7LLD7"/>
<evidence type="ECO:0000256" key="1">
    <source>
        <dbReference type="RuleBase" id="RU341113"/>
    </source>
</evidence>
<dbReference type="EnsemblMetazoa" id="XM_003726825">
    <property type="protein sequence ID" value="XP_003726873"/>
    <property type="gene ID" value="LOC578328"/>
</dbReference>
<comment type="catalytic activity">
    <reaction evidence="1">
        <text>an L-aminoacyl-L-amino acid + H2O = 2 an L-alpha-amino acid</text>
        <dbReference type="Rhea" id="RHEA:48940"/>
        <dbReference type="ChEBI" id="CHEBI:15377"/>
        <dbReference type="ChEBI" id="CHEBI:59869"/>
        <dbReference type="ChEBI" id="CHEBI:77460"/>
        <dbReference type="EC" id="3.4.13.19"/>
    </reaction>
</comment>
<keyword evidence="1" id="KW-0325">Glycoprotein</keyword>
<keyword evidence="1" id="KW-0336">GPI-anchor</keyword>
<name>A0A7M7LLD7_STRPU</name>
<dbReference type="AlphaFoldDB" id="A0A7M7LLD7"/>
<feature type="chain" id="PRO_5029952230" description="Dipeptidase" evidence="1">
    <location>
        <begin position="22"/>
        <end position="438"/>
    </location>
</feature>
<comment type="subcellular location">
    <subcellularLocation>
        <location evidence="1">Membrane</location>
        <topology evidence="1">Lipid-anchor</topology>
        <topology evidence="1">GPI-anchor</topology>
    </subcellularLocation>
</comment>
<comment type="similarity">
    <text evidence="1">Belongs to the metallo-dependent hydrolases superfamily. Peptidase M19 family.</text>
</comment>
<reference evidence="2" key="2">
    <citation type="submission" date="2021-01" db="UniProtKB">
        <authorList>
            <consortium name="EnsemblMetazoa"/>
        </authorList>
    </citation>
    <scope>IDENTIFICATION</scope>
</reference>
<dbReference type="RefSeq" id="XP_003726873.2">
    <property type="nucleotide sequence ID" value="XM_003726825.3"/>
</dbReference>
<keyword evidence="1" id="KW-0732">Signal</keyword>
<dbReference type="GO" id="GO:0070573">
    <property type="term" value="F:metallodipeptidase activity"/>
    <property type="evidence" value="ECO:0007669"/>
    <property type="project" value="InterPro"/>
</dbReference>
<keyword evidence="1" id="KW-0482">Metalloprotease</keyword>
<dbReference type="FunFam" id="3.20.20.140:FF:000030">
    <property type="entry name" value="Dipeptidase"/>
    <property type="match status" value="1"/>
</dbReference>
<dbReference type="PANTHER" id="PTHR10443:SF12">
    <property type="entry name" value="DIPEPTIDASE"/>
    <property type="match status" value="1"/>
</dbReference>
<dbReference type="GO" id="GO:0098552">
    <property type="term" value="C:side of membrane"/>
    <property type="evidence" value="ECO:0007669"/>
    <property type="project" value="UniProtKB-KW"/>
</dbReference>
<dbReference type="PROSITE" id="PS51365">
    <property type="entry name" value="RENAL_DIPEPTIDASE_2"/>
    <property type="match status" value="1"/>
</dbReference>
<dbReference type="FunCoup" id="A0A7M7LLD7">
    <property type="interactions" value="19"/>
</dbReference>
<dbReference type="OrthoDB" id="445695at2759"/>
<dbReference type="InterPro" id="IPR008257">
    <property type="entry name" value="Pept_M19"/>
</dbReference>
<keyword evidence="1" id="KW-0449">Lipoprotein</keyword>
<reference evidence="3" key="1">
    <citation type="submission" date="2015-02" db="EMBL/GenBank/DDBJ databases">
        <title>Genome sequencing for Strongylocentrotus purpuratus.</title>
        <authorList>
            <person name="Murali S."/>
            <person name="Liu Y."/>
            <person name="Vee V."/>
            <person name="English A."/>
            <person name="Wang M."/>
            <person name="Skinner E."/>
            <person name="Han Y."/>
            <person name="Muzny D.M."/>
            <person name="Worley K.C."/>
            <person name="Gibbs R.A."/>
        </authorList>
    </citation>
    <scope>NUCLEOTIDE SEQUENCE</scope>
</reference>
<organism evidence="2 3">
    <name type="scientific">Strongylocentrotus purpuratus</name>
    <name type="common">Purple sea urchin</name>
    <dbReference type="NCBI Taxonomy" id="7668"/>
    <lineage>
        <taxon>Eukaryota</taxon>
        <taxon>Metazoa</taxon>
        <taxon>Echinodermata</taxon>
        <taxon>Eleutherozoa</taxon>
        <taxon>Echinozoa</taxon>
        <taxon>Echinoidea</taxon>
        <taxon>Euechinoidea</taxon>
        <taxon>Echinacea</taxon>
        <taxon>Camarodonta</taxon>
        <taxon>Echinidea</taxon>
        <taxon>Strongylocentrotidae</taxon>
        <taxon>Strongylocentrotus</taxon>
    </lineage>
</organism>
<protein>
    <recommendedName>
        <fullName evidence="1">Dipeptidase</fullName>
        <ecNumber evidence="1">3.4.13.19</ecNumber>
    </recommendedName>
</protein>
<evidence type="ECO:0000313" key="2">
    <source>
        <dbReference type="EnsemblMetazoa" id="XP_003726873"/>
    </source>
</evidence>
<keyword evidence="1" id="KW-1015">Disulfide bond</keyword>
<keyword evidence="3" id="KW-1185">Reference proteome</keyword>
<sequence>MASGLSHIALLFMLLVNTARSLPRPRDHDSVNTAKNKALKYMSEVPLIDGHNDWPFQIVSRIGNQLQNLNLSQDLNPIWGHSFTDIPRLKEGRLGGQFWAAYTTCGSQYMDVVTHVLDQIDVIIRMCDMYPDVFQFVTTADGILEAHKKGKIASLIGVEGGHNIDNSLATLRMLYRVGVRYMTVTHSCNTPWADNWLETAKDDPEFNGLSAFGKRVILEMNRIGMLVDLAHVSQKTMSDVLDITTAPIIFSHSSAYAVCNHDRNVPDYILKRMVKNKGVVMVNFYTAYVNCPPGNVSDDLTYATVFQVADHMDHIKSVCGWECVGIGSDFDGVPTMPEGLEDVSKYPNLIAELIRRDWTEEEVKAAMGNNLLRVLRRAEQVRDEMRASTLPDETRISVHSRHEKSNKCRTVYYWPQLFQIRGKRASNDDQMTLIDNCL</sequence>
<dbReference type="GO" id="GO:0006508">
    <property type="term" value="P:proteolysis"/>
    <property type="evidence" value="ECO:0007669"/>
    <property type="project" value="UniProtKB-KW"/>
</dbReference>
<proteinExistence type="inferred from homology"/>